<dbReference type="SUPFAM" id="SSF50630">
    <property type="entry name" value="Acid proteases"/>
    <property type="match status" value="1"/>
</dbReference>
<keyword evidence="2" id="KW-1185">Reference proteome</keyword>
<dbReference type="InterPro" id="IPR021109">
    <property type="entry name" value="Peptidase_aspartic_dom_sf"/>
</dbReference>
<dbReference type="EMBL" id="JANEYF010001448">
    <property type="protein sequence ID" value="KAJ8964068.1"/>
    <property type="molecule type" value="Genomic_DNA"/>
</dbReference>
<proteinExistence type="predicted"/>
<protein>
    <recommendedName>
        <fullName evidence="3">Peptidase A2 domain-containing protein</fullName>
    </recommendedName>
</protein>
<evidence type="ECO:0000313" key="2">
    <source>
        <dbReference type="Proteomes" id="UP001162156"/>
    </source>
</evidence>
<accession>A0AAV8ZKN9</accession>
<reference evidence="1" key="1">
    <citation type="journal article" date="2023" name="Insect Mol. Biol.">
        <title>Genome sequencing provides insights into the evolution of gene families encoding plant cell wall-degrading enzymes in longhorned beetles.</title>
        <authorList>
            <person name="Shin N.R."/>
            <person name="Okamura Y."/>
            <person name="Kirsch R."/>
            <person name="Pauchet Y."/>
        </authorList>
    </citation>
    <scope>NUCLEOTIDE SEQUENCE</scope>
    <source>
        <strain evidence="1">RBIC_L_NR</strain>
    </source>
</reference>
<comment type="caution">
    <text evidence="1">The sequence shown here is derived from an EMBL/GenBank/DDBJ whole genome shotgun (WGS) entry which is preliminary data.</text>
</comment>
<dbReference type="Pfam" id="PF13650">
    <property type="entry name" value="Asp_protease_2"/>
    <property type="match status" value="1"/>
</dbReference>
<gene>
    <name evidence="1" type="ORF">NQ314_005151</name>
</gene>
<evidence type="ECO:0008006" key="3">
    <source>
        <dbReference type="Google" id="ProtNLM"/>
    </source>
</evidence>
<dbReference type="Proteomes" id="UP001162156">
    <property type="component" value="Unassembled WGS sequence"/>
</dbReference>
<name>A0AAV8ZKN9_9CUCU</name>
<evidence type="ECO:0000313" key="1">
    <source>
        <dbReference type="EMBL" id="KAJ8964068.1"/>
    </source>
</evidence>
<dbReference type="AlphaFoldDB" id="A0AAV8ZKN9"/>
<dbReference type="Gene3D" id="2.40.70.10">
    <property type="entry name" value="Acid Proteases"/>
    <property type="match status" value="1"/>
</dbReference>
<sequence length="113" mass="12735">MLPNSELLDTGASRTIIGQEGLKVLTTLGLELQSSRVTSCNVADGKQCDVIGCYEVPFRLNDHVVVLEALVVPSVPHTLIFGVDFFRRMGVVPDLRNNHWTFPIYRFNHRLLR</sequence>
<organism evidence="1 2">
    <name type="scientific">Rhamnusium bicolor</name>
    <dbReference type="NCBI Taxonomy" id="1586634"/>
    <lineage>
        <taxon>Eukaryota</taxon>
        <taxon>Metazoa</taxon>
        <taxon>Ecdysozoa</taxon>
        <taxon>Arthropoda</taxon>
        <taxon>Hexapoda</taxon>
        <taxon>Insecta</taxon>
        <taxon>Pterygota</taxon>
        <taxon>Neoptera</taxon>
        <taxon>Endopterygota</taxon>
        <taxon>Coleoptera</taxon>
        <taxon>Polyphaga</taxon>
        <taxon>Cucujiformia</taxon>
        <taxon>Chrysomeloidea</taxon>
        <taxon>Cerambycidae</taxon>
        <taxon>Lepturinae</taxon>
        <taxon>Rhagiini</taxon>
        <taxon>Rhamnusium</taxon>
    </lineage>
</organism>